<protein>
    <recommendedName>
        <fullName evidence="9">Survival of motor neuron-related-splicing factor 30</fullName>
    </recommendedName>
    <alternativeName>
        <fullName evidence="10">Survival motor neuron domain-containing protein 1</fullName>
    </alternativeName>
</protein>
<evidence type="ECO:0000313" key="13">
    <source>
        <dbReference type="EMBL" id="ESO86076.1"/>
    </source>
</evidence>
<keyword evidence="4" id="KW-0507">mRNA processing</keyword>
<dbReference type="CDD" id="cd20399">
    <property type="entry name" value="Tudor_SPF30"/>
    <property type="match status" value="1"/>
</dbReference>
<dbReference type="GO" id="GO:0006397">
    <property type="term" value="P:mRNA processing"/>
    <property type="evidence" value="ECO:0007669"/>
    <property type="project" value="UniProtKB-KW"/>
</dbReference>
<evidence type="ECO:0000256" key="9">
    <source>
        <dbReference type="ARBA" id="ARBA00041083"/>
    </source>
</evidence>
<dbReference type="GO" id="GO:0005737">
    <property type="term" value="C:cytoplasm"/>
    <property type="evidence" value="ECO:0007669"/>
    <property type="project" value="InterPro"/>
</dbReference>
<evidence type="ECO:0000256" key="4">
    <source>
        <dbReference type="ARBA" id="ARBA00022664"/>
    </source>
</evidence>
<dbReference type="KEGG" id="lgi:LOTGIDRAFT_235650"/>
<dbReference type="AlphaFoldDB" id="V3ZYL2"/>
<dbReference type="GO" id="GO:0016607">
    <property type="term" value="C:nuclear speck"/>
    <property type="evidence" value="ECO:0007669"/>
    <property type="project" value="UniProtKB-SubCell"/>
</dbReference>
<evidence type="ECO:0000256" key="2">
    <source>
        <dbReference type="ARBA" id="ARBA00004408"/>
    </source>
</evidence>
<dbReference type="PANTHER" id="PTHR13681:SF26">
    <property type="entry name" value="SURVIVAL OF MOTOR NEURON-RELATED-SPLICING FACTOR 30"/>
    <property type="match status" value="1"/>
</dbReference>
<gene>
    <name evidence="13" type="ORF">LOTGIDRAFT_235650</name>
</gene>
<proteinExistence type="inferred from homology"/>
<evidence type="ECO:0000259" key="12">
    <source>
        <dbReference type="PROSITE" id="PS50304"/>
    </source>
</evidence>
<reference evidence="13 14" key="1">
    <citation type="journal article" date="2013" name="Nature">
        <title>Insights into bilaterian evolution from three spiralian genomes.</title>
        <authorList>
            <person name="Simakov O."/>
            <person name="Marletaz F."/>
            <person name="Cho S.J."/>
            <person name="Edsinger-Gonzales E."/>
            <person name="Havlak P."/>
            <person name="Hellsten U."/>
            <person name="Kuo D.H."/>
            <person name="Larsson T."/>
            <person name="Lv J."/>
            <person name="Arendt D."/>
            <person name="Savage R."/>
            <person name="Osoegawa K."/>
            <person name="de Jong P."/>
            <person name="Grimwood J."/>
            <person name="Chapman J.A."/>
            <person name="Shapiro H."/>
            <person name="Aerts A."/>
            <person name="Otillar R.P."/>
            <person name="Terry A.Y."/>
            <person name="Boore J.L."/>
            <person name="Grigoriev I.V."/>
            <person name="Lindberg D.R."/>
            <person name="Seaver E.C."/>
            <person name="Weisblat D.A."/>
            <person name="Putnam N.H."/>
            <person name="Rokhsar D.S."/>
        </authorList>
    </citation>
    <scope>NUCLEOTIDE SEQUENCE [LARGE SCALE GENOMIC DNA]</scope>
</reference>
<dbReference type="Proteomes" id="UP000030746">
    <property type="component" value="Unassembled WGS sequence"/>
</dbReference>
<sequence length="239" mass="26310">MAEDLQENLNTYKNQLQQVEASLTTDPDNEDLQKLRNDLQEVIDLTVDLISGQLAAATAEASGSTGGEAESASLPSLHWSVGDKCLAPFSEDGQYYEGVVEEILDNGSCTITFSNYGNTDITQVSLLKPVESSGAGGSRSDDKNKNKSKKDLIAEQREYKRKKSQKKAQRLQKLEEEREQEKNKWLTFNAKTFSKTNKGRVKKSIFATSDITKGKVGVGTCGVSGKPMTAYKGGEKWRK</sequence>
<dbReference type="GO" id="GO:0003723">
    <property type="term" value="F:RNA binding"/>
    <property type="evidence" value="ECO:0007669"/>
    <property type="project" value="InterPro"/>
</dbReference>
<dbReference type="Pfam" id="PF06003">
    <property type="entry name" value="SMN_Tudor"/>
    <property type="match status" value="1"/>
</dbReference>
<keyword evidence="6" id="KW-0508">mRNA splicing</keyword>
<feature type="compositionally biased region" description="Basic and acidic residues" evidence="11">
    <location>
        <begin position="139"/>
        <end position="152"/>
    </location>
</feature>
<dbReference type="InterPro" id="IPR010304">
    <property type="entry name" value="SMN_Tudor"/>
</dbReference>
<keyword evidence="14" id="KW-1185">Reference proteome</keyword>
<feature type="region of interest" description="Disordered" evidence="11">
    <location>
        <begin position="130"/>
        <end position="152"/>
    </location>
</feature>
<organism evidence="13 14">
    <name type="scientific">Lottia gigantea</name>
    <name type="common">Giant owl limpet</name>
    <dbReference type="NCBI Taxonomy" id="225164"/>
    <lineage>
        <taxon>Eukaryota</taxon>
        <taxon>Metazoa</taxon>
        <taxon>Spiralia</taxon>
        <taxon>Lophotrochozoa</taxon>
        <taxon>Mollusca</taxon>
        <taxon>Gastropoda</taxon>
        <taxon>Patellogastropoda</taxon>
        <taxon>Lottioidea</taxon>
        <taxon>Lottiidae</taxon>
        <taxon>Lottia</taxon>
    </lineage>
</organism>
<dbReference type="SUPFAM" id="SSF63748">
    <property type="entry name" value="Tudor/PWWP/MBT"/>
    <property type="match status" value="1"/>
</dbReference>
<comment type="subcellular location">
    <subcellularLocation>
        <location evidence="1">Nucleus speckle</location>
    </subcellularLocation>
    <subcellularLocation>
        <location evidence="2">Nucleus</location>
        <location evidence="2">Cajal body</location>
    </subcellularLocation>
</comment>
<evidence type="ECO:0000256" key="5">
    <source>
        <dbReference type="ARBA" id="ARBA00022728"/>
    </source>
</evidence>
<feature type="domain" description="Tudor" evidence="12">
    <location>
        <begin position="78"/>
        <end position="137"/>
    </location>
</feature>
<keyword evidence="7" id="KW-0539">Nucleus</keyword>
<dbReference type="HOGENOM" id="CLU_069491_3_0_1"/>
<dbReference type="PROSITE" id="PS50304">
    <property type="entry name" value="TUDOR"/>
    <property type="match status" value="1"/>
</dbReference>
<comment type="similarity">
    <text evidence="3">Belongs to the SMN family.</text>
</comment>
<dbReference type="GO" id="GO:0008380">
    <property type="term" value="P:RNA splicing"/>
    <property type="evidence" value="ECO:0007669"/>
    <property type="project" value="UniProtKB-KW"/>
</dbReference>
<dbReference type="OMA" id="CMAVWSQ"/>
<dbReference type="Gene3D" id="2.30.30.140">
    <property type="match status" value="1"/>
</dbReference>
<keyword evidence="5" id="KW-0747">Spliceosome</keyword>
<name>V3ZYL2_LOTGI</name>
<dbReference type="SMART" id="SM00333">
    <property type="entry name" value="TUDOR"/>
    <property type="match status" value="1"/>
</dbReference>
<evidence type="ECO:0000256" key="7">
    <source>
        <dbReference type="ARBA" id="ARBA00023242"/>
    </source>
</evidence>
<dbReference type="CTD" id="20249917"/>
<dbReference type="GeneID" id="20249917"/>
<dbReference type="GO" id="GO:0015030">
    <property type="term" value="C:Cajal body"/>
    <property type="evidence" value="ECO:0007669"/>
    <property type="project" value="UniProtKB-SubCell"/>
</dbReference>
<comment type="function">
    <text evidence="8">Involved in spliceosome assembly.</text>
</comment>
<dbReference type="EMBL" id="KB203188">
    <property type="protein sequence ID" value="ESO86076.1"/>
    <property type="molecule type" value="Genomic_DNA"/>
</dbReference>
<dbReference type="PANTHER" id="PTHR13681">
    <property type="entry name" value="SURVIVAL OF MOTOR NEURON-RELATED-SPLICING FACTOR 30-RELATED"/>
    <property type="match status" value="1"/>
</dbReference>
<dbReference type="OrthoDB" id="79171at2759"/>
<evidence type="ECO:0000256" key="1">
    <source>
        <dbReference type="ARBA" id="ARBA00004324"/>
    </source>
</evidence>
<evidence type="ECO:0000256" key="6">
    <source>
        <dbReference type="ARBA" id="ARBA00023187"/>
    </source>
</evidence>
<accession>V3ZYL2</accession>
<evidence type="ECO:0000256" key="10">
    <source>
        <dbReference type="ARBA" id="ARBA00042567"/>
    </source>
</evidence>
<dbReference type="RefSeq" id="XP_009063321.1">
    <property type="nucleotide sequence ID" value="XM_009065073.1"/>
</dbReference>
<dbReference type="GO" id="GO:0071011">
    <property type="term" value="C:precatalytic spliceosome"/>
    <property type="evidence" value="ECO:0007669"/>
    <property type="project" value="TreeGrafter"/>
</dbReference>
<evidence type="ECO:0000256" key="3">
    <source>
        <dbReference type="ARBA" id="ARBA00005371"/>
    </source>
</evidence>
<evidence type="ECO:0000313" key="14">
    <source>
        <dbReference type="Proteomes" id="UP000030746"/>
    </source>
</evidence>
<dbReference type="STRING" id="225164.V3ZYL2"/>
<dbReference type="InterPro" id="IPR002999">
    <property type="entry name" value="Tudor"/>
</dbReference>
<evidence type="ECO:0000256" key="8">
    <source>
        <dbReference type="ARBA" id="ARBA00037618"/>
    </source>
</evidence>
<dbReference type="GO" id="GO:0000381">
    <property type="term" value="P:regulation of alternative mRNA splicing, via spliceosome"/>
    <property type="evidence" value="ECO:0007669"/>
    <property type="project" value="TreeGrafter"/>
</dbReference>
<evidence type="ECO:0000256" key="11">
    <source>
        <dbReference type="SAM" id="MobiDB-lite"/>
    </source>
</evidence>